<protein>
    <submittedName>
        <fullName evidence="1">Uncharacterized protein</fullName>
    </submittedName>
</protein>
<proteinExistence type="predicted"/>
<accession>W0EHK5</accession>
<keyword evidence="2" id="KW-1185">Reference proteome</keyword>
<dbReference type="STRING" id="871968.DESME_08875"/>
<name>W0EHK5_9FIRM</name>
<evidence type="ECO:0000313" key="2">
    <source>
        <dbReference type="Proteomes" id="UP000010847"/>
    </source>
</evidence>
<reference evidence="1 2" key="1">
    <citation type="submission" date="2013-12" db="EMBL/GenBank/DDBJ databases">
        <authorList>
            <consortium name="DOE Joint Genome Institute"/>
            <person name="Smidt H."/>
            <person name="Huntemann M."/>
            <person name="Han J."/>
            <person name="Chen A."/>
            <person name="Kyrpides N."/>
            <person name="Mavromatis K."/>
            <person name="Markowitz V."/>
            <person name="Palaniappan K."/>
            <person name="Ivanova N."/>
            <person name="Schaumberg A."/>
            <person name="Pati A."/>
            <person name="Liolios K."/>
            <person name="Nordberg H.P."/>
            <person name="Cantor M.N."/>
            <person name="Hua S.X."/>
            <person name="Woyke T."/>
        </authorList>
    </citation>
    <scope>NUCLEOTIDE SEQUENCE [LARGE SCALE GENOMIC DNA]</scope>
    <source>
        <strain evidence="2">DSM 15288</strain>
    </source>
</reference>
<dbReference type="KEGG" id="dmt:DESME_08875"/>
<organism evidence="1 2">
    <name type="scientific">Desulfitobacterium metallireducens DSM 15288</name>
    <dbReference type="NCBI Taxonomy" id="871968"/>
    <lineage>
        <taxon>Bacteria</taxon>
        <taxon>Bacillati</taxon>
        <taxon>Bacillota</taxon>
        <taxon>Clostridia</taxon>
        <taxon>Eubacteriales</taxon>
        <taxon>Desulfitobacteriaceae</taxon>
        <taxon>Desulfitobacterium</taxon>
    </lineage>
</organism>
<evidence type="ECO:0000313" key="1">
    <source>
        <dbReference type="EMBL" id="AHF08561.1"/>
    </source>
</evidence>
<dbReference type="HOGENOM" id="CLU_3117146_0_0_9"/>
<dbReference type="AlphaFoldDB" id="W0EHK5"/>
<sequence length="50" mass="5250">MDKSGGTFTGVVTAQSNTSYATAQIHNVILNTTDAVLGSMGDGDLWIKYV</sequence>
<gene>
    <name evidence="1" type="ORF">DESME_08875</name>
</gene>
<dbReference type="EMBL" id="CP007032">
    <property type="protein sequence ID" value="AHF08561.1"/>
    <property type="molecule type" value="Genomic_DNA"/>
</dbReference>
<dbReference type="Proteomes" id="UP000010847">
    <property type="component" value="Chromosome"/>
</dbReference>